<dbReference type="SUPFAM" id="SSF51905">
    <property type="entry name" value="FAD/NAD(P)-binding domain"/>
    <property type="match status" value="1"/>
</dbReference>
<dbReference type="Gene3D" id="3.30.9.100">
    <property type="match status" value="1"/>
</dbReference>
<evidence type="ECO:0000313" key="2">
    <source>
        <dbReference type="EMBL" id="UZA68894.1"/>
    </source>
</evidence>
<dbReference type="Proteomes" id="UP001163644">
    <property type="component" value="Chromosome"/>
</dbReference>
<reference evidence="2" key="1">
    <citation type="submission" date="2019-02" db="EMBL/GenBank/DDBJ databases">
        <authorList>
            <person name="Lutz S."/>
            <person name="Schori C."/>
            <person name="Ahrens C.H."/>
            <person name="Gueguen E."/>
        </authorList>
    </citation>
    <scope>NUCLEOTIDE SEQUENCE</scope>
    <source>
        <strain evidence="2">Psy35</strain>
    </source>
</reference>
<proteinExistence type="predicted"/>
<dbReference type="PANTHER" id="PTHR43747:SF1">
    <property type="entry name" value="SLR1998 PROTEIN"/>
    <property type="match status" value="1"/>
</dbReference>
<dbReference type="PANTHER" id="PTHR43747">
    <property type="entry name" value="FAD-BINDING PROTEIN"/>
    <property type="match status" value="1"/>
</dbReference>
<evidence type="ECO:0000259" key="1">
    <source>
        <dbReference type="Pfam" id="PF01494"/>
    </source>
</evidence>
<dbReference type="Gene3D" id="3.50.50.60">
    <property type="entry name" value="FAD/NAD(P)-binding domain"/>
    <property type="match status" value="1"/>
</dbReference>
<dbReference type="InterPro" id="IPR036188">
    <property type="entry name" value="FAD/NAD-bd_sf"/>
</dbReference>
<dbReference type="AlphaFoldDB" id="A0AA46ZPR6"/>
<accession>A0AA46ZPR6</accession>
<dbReference type="GO" id="GO:0071949">
    <property type="term" value="F:FAD binding"/>
    <property type="evidence" value="ECO:0007669"/>
    <property type="project" value="InterPro"/>
</dbReference>
<evidence type="ECO:0000313" key="3">
    <source>
        <dbReference type="Proteomes" id="UP001163644"/>
    </source>
</evidence>
<name>A0AA46ZPR6_PSEVI</name>
<gene>
    <name evidence="2" type="ORF">EZZ81_11955</name>
</gene>
<dbReference type="InterPro" id="IPR002938">
    <property type="entry name" value="FAD-bd"/>
</dbReference>
<protein>
    <submittedName>
        <fullName evidence="2">FAD-dependent oxidoreductase</fullName>
    </submittedName>
</protein>
<dbReference type="PRINTS" id="PR00420">
    <property type="entry name" value="RNGMNOXGNASE"/>
</dbReference>
<dbReference type="InterPro" id="IPR050816">
    <property type="entry name" value="Flavin-dep_Halogenase_NPB"/>
</dbReference>
<feature type="domain" description="FAD-binding" evidence="1">
    <location>
        <begin position="51"/>
        <end position="359"/>
    </location>
</feature>
<sequence length="412" mass="44670">MSPAVPTWSAAPTPTFSIPGTWHRTKPCRKLIPVALSQRGGILSASGPRIVDVVIAGGGPAGCAAALTLCRHTDLSVMLVEQTGYGEDKVGETLSPAVLPLLDYLGVGEHFRQGNFAPSHAFTAAWGDEHVSTRDFLFTGRGHGWHLDRARFDAGLANAARSFGTQLVLGKRLKQVQKQDDGWRVDLSDDVQVQCRYLIDASGRSAWLGRAVGARTVQDDRLVGISAYFSSSDLPVESSSLVEAIPAGWWYSAPLPDGRMVAVLMTDADLLQASNADRSAFWNEAMAQAPNTRERLGLRTVSGDLQVWPAHSQQLEPSCGNGWVAAGDAAAAFDPLSSMGIGYALTTGIHAARLAASSITQKQDDSEQRQAYADDVRRHVNEYQNLKRSYYSVETRYRDQPFWARRQTATAA</sequence>
<dbReference type="EMBL" id="CP036495">
    <property type="protein sequence ID" value="UZA68894.1"/>
    <property type="molecule type" value="Genomic_DNA"/>
</dbReference>
<dbReference type="GO" id="GO:0003824">
    <property type="term" value="F:catalytic activity"/>
    <property type="evidence" value="ECO:0007669"/>
    <property type="project" value="UniProtKB-ARBA"/>
</dbReference>
<organism evidence="2 3">
    <name type="scientific">Pseudomonas viridiflava</name>
    <name type="common">Phytomonas viridiflava</name>
    <dbReference type="NCBI Taxonomy" id="33069"/>
    <lineage>
        <taxon>Bacteria</taxon>
        <taxon>Pseudomonadati</taxon>
        <taxon>Pseudomonadota</taxon>
        <taxon>Gammaproteobacteria</taxon>
        <taxon>Pseudomonadales</taxon>
        <taxon>Pseudomonadaceae</taxon>
        <taxon>Pseudomonas</taxon>
    </lineage>
</organism>
<dbReference type="Pfam" id="PF01494">
    <property type="entry name" value="FAD_binding_3"/>
    <property type="match status" value="1"/>
</dbReference>